<reference evidence="1" key="1">
    <citation type="journal article" date="2023" name="Mol. Ecol. Resour.">
        <title>Chromosome-level genome assembly of a triploid poplar Populus alba 'Berolinensis'.</title>
        <authorList>
            <person name="Chen S."/>
            <person name="Yu Y."/>
            <person name="Wang X."/>
            <person name="Wang S."/>
            <person name="Zhang T."/>
            <person name="Zhou Y."/>
            <person name="He R."/>
            <person name="Meng N."/>
            <person name="Wang Y."/>
            <person name="Liu W."/>
            <person name="Liu Z."/>
            <person name="Liu J."/>
            <person name="Guo Q."/>
            <person name="Huang H."/>
            <person name="Sederoff R.R."/>
            <person name="Wang G."/>
            <person name="Qu G."/>
            <person name="Chen S."/>
        </authorList>
    </citation>
    <scope>NUCLEOTIDE SEQUENCE</scope>
    <source>
        <strain evidence="1">SC-2020</strain>
    </source>
</reference>
<comment type="caution">
    <text evidence="1">The sequence shown here is derived from an EMBL/GenBank/DDBJ whole genome shotgun (WGS) entry which is preliminary data.</text>
</comment>
<organism evidence="1 2">
    <name type="scientific">Populus alba x Populus x berolinensis</name>
    <dbReference type="NCBI Taxonomy" id="444605"/>
    <lineage>
        <taxon>Eukaryota</taxon>
        <taxon>Viridiplantae</taxon>
        <taxon>Streptophyta</taxon>
        <taxon>Embryophyta</taxon>
        <taxon>Tracheophyta</taxon>
        <taxon>Spermatophyta</taxon>
        <taxon>Magnoliopsida</taxon>
        <taxon>eudicotyledons</taxon>
        <taxon>Gunneridae</taxon>
        <taxon>Pentapetalae</taxon>
        <taxon>rosids</taxon>
        <taxon>fabids</taxon>
        <taxon>Malpighiales</taxon>
        <taxon>Salicaceae</taxon>
        <taxon>Saliceae</taxon>
        <taxon>Populus</taxon>
    </lineage>
</organism>
<sequence length="71" mass="8145">MCAKIALRVWEGKDVGFPGDELERHEDNFEKLAIHLLSEYKKELEPSISRIEKICENPKEYKVEGNVGDGI</sequence>
<keyword evidence="2" id="KW-1185">Reference proteome</keyword>
<evidence type="ECO:0000313" key="2">
    <source>
        <dbReference type="Proteomes" id="UP001164929"/>
    </source>
</evidence>
<dbReference type="AlphaFoldDB" id="A0AAD6ME40"/>
<name>A0AAD6ME40_9ROSI</name>
<protein>
    <submittedName>
        <fullName evidence="1">Uncharacterized protein</fullName>
    </submittedName>
</protein>
<accession>A0AAD6ME40</accession>
<gene>
    <name evidence="1" type="ORF">NC653_026629</name>
</gene>
<dbReference type="Proteomes" id="UP001164929">
    <property type="component" value="Chromosome 10"/>
</dbReference>
<proteinExistence type="predicted"/>
<evidence type="ECO:0000313" key="1">
    <source>
        <dbReference type="EMBL" id="KAJ6983868.1"/>
    </source>
</evidence>
<dbReference type="EMBL" id="JAQIZT010000010">
    <property type="protein sequence ID" value="KAJ6983868.1"/>
    <property type="molecule type" value="Genomic_DNA"/>
</dbReference>